<keyword evidence="1" id="KW-0472">Membrane</keyword>
<evidence type="ECO:0000259" key="3">
    <source>
        <dbReference type="Pfam" id="PF15420"/>
    </source>
</evidence>
<feature type="domain" description="Alpha/beta-hydrolase catalytic" evidence="2">
    <location>
        <begin position="215"/>
        <end position="503"/>
    </location>
</feature>
<dbReference type="Proteomes" id="UP001143349">
    <property type="component" value="Unassembled WGS sequence"/>
</dbReference>
<feature type="transmembrane region" description="Helical" evidence="1">
    <location>
        <begin position="81"/>
        <end position="99"/>
    </location>
</feature>
<proteinExistence type="predicted"/>
<accession>A0AAD3RUM0</accession>
<feature type="domain" description="Alpha/beta-hydrolase N-terminal" evidence="3">
    <location>
        <begin position="1"/>
        <end position="198"/>
    </location>
</feature>
<dbReference type="AlphaFoldDB" id="A0AAD3RUM0"/>
<name>A0AAD3RUM0_9RHOB</name>
<keyword evidence="1" id="KW-0812">Transmembrane</keyword>
<dbReference type="SUPFAM" id="SSF53474">
    <property type="entry name" value="alpha/beta-Hydrolases"/>
    <property type="match status" value="1"/>
</dbReference>
<dbReference type="InterPro" id="IPR012037">
    <property type="entry name" value="Alpha/beta-hydrolase_fam"/>
</dbReference>
<dbReference type="Pfam" id="PF10081">
    <property type="entry name" value="Abhydrolase_9"/>
    <property type="match status" value="1"/>
</dbReference>
<reference evidence="4" key="1">
    <citation type="journal article" date="2014" name="Int. J. Syst. Evol. Microbiol.">
        <title>Complete genome sequence of Corynebacterium casei LMG S-19264T (=DSM 44701T), isolated from a smear-ripened cheese.</title>
        <authorList>
            <consortium name="US DOE Joint Genome Institute (JGI-PGF)"/>
            <person name="Walter F."/>
            <person name="Albersmeier A."/>
            <person name="Kalinowski J."/>
            <person name="Ruckert C."/>
        </authorList>
    </citation>
    <scope>NUCLEOTIDE SEQUENCE</scope>
    <source>
        <strain evidence="4">VKM B-2222</strain>
    </source>
</reference>
<comment type="caution">
    <text evidence="4">The sequence shown here is derived from an EMBL/GenBank/DDBJ whole genome shotgun (WGS) entry which is preliminary data.</text>
</comment>
<organism evidence="4 5">
    <name type="scientific">Paracoccus kondratievae</name>
    <dbReference type="NCBI Taxonomy" id="135740"/>
    <lineage>
        <taxon>Bacteria</taxon>
        <taxon>Pseudomonadati</taxon>
        <taxon>Pseudomonadota</taxon>
        <taxon>Alphaproteobacteria</taxon>
        <taxon>Rhodobacterales</taxon>
        <taxon>Paracoccaceae</taxon>
        <taxon>Paracoccus</taxon>
    </lineage>
</organism>
<gene>
    <name evidence="4" type="ORF">GCM10017635_24220</name>
</gene>
<dbReference type="EMBL" id="BSFH01000031">
    <property type="protein sequence ID" value="GLK64951.1"/>
    <property type="molecule type" value="Genomic_DNA"/>
</dbReference>
<evidence type="ECO:0000256" key="1">
    <source>
        <dbReference type="SAM" id="Phobius"/>
    </source>
</evidence>
<feature type="transmembrane region" description="Helical" evidence="1">
    <location>
        <begin position="6"/>
        <end position="28"/>
    </location>
</feature>
<dbReference type="InterPro" id="IPR027788">
    <property type="entry name" value="Alpha/beta-hydrolase_N_dom"/>
</dbReference>
<feature type="transmembrane region" description="Helical" evidence="1">
    <location>
        <begin position="40"/>
        <end position="61"/>
    </location>
</feature>
<dbReference type="Pfam" id="PF15420">
    <property type="entry name" value="Abhydrolase_9_N"/>
    <property type="match status" value="1"/>
</dbReference>
<dbReference type="InterPro" id="IPR027787">
    <property type="entry name" value="Alpha/beta-hydrolase_catalytic"/>
</dbReference>
<keyword evidence="5" id="KW-1185">Reference proteome</keyword>
<evidence type="ECO:0000313" key="4">
    <source>
        <dbReference type="EMBL" id="GLK64951.1"/>
    </source>
</evidence>
<protein>
    <submittedName>
        <fullName evidence="4">Membrane protein</fullName>
    </submittedName>
</protein>
<sequence>MMQGVLAGMSMAAGYVLTQFLLAIWRTLELPGLKDRAARIAHAVLAVPVLILLARALILSVEWQNSIRVRMGMPDLEANNTAKMLGLALVVFLALFLFGRGLQALFDLLRLRLARHIPSRSANVLGLLLAAMIVVTLTRDGVVNWAMRIADRSYAAAQHLTDPNLGPPSEPWQSGSAASGVDWGLMGKPGRDFVLSGPRASDISAFTGRPAKEPLRIYVGLAQDKDPEVRAKVALDEMLRVGAFDRKVLVLASPTGTGWMDPASYDALEYMHGGDVATVGVQYSYLQSPLALIFETESGLDQTTALMRVIYDHWRQLPQDQRPRLYLHGISLGAWSSMYAFNPFQMMNEPVSGAFWAGPPFPSTLWRQANDAREPGSRLVLPDVDDGEVIRYASQFASPDRSGRPWGRLRILFLQYASDPIVFYDPVSLWREPQWMREPLAPDVSPRLRFTPVVTQLQLAVDLLVSTSAPPGFGHTYHAHDYIDGWVSVTAPEGWSAADTQRLKAICGQNGRLGCAKG</sequence>
<reference evidence="4" key="2">
    <citation type="submission" date="2023-01" db="EMBL/GenBank/DDBJ databases">
        <authorList>
            <person name="Sun Q."/>
            <person name="Evtushenko L."/>
        </authorList>
    </citation>
    <scope>NUCLEOTIDE SEQUENCE</scope>
    <source>
        <strain evidence="4">VKM B-2222</strain>
    </source>
</reference>
<keyword evidence="1" id="KW-1133">Transmembrane helix</keyword>
<evidence type="ECO:0000259" key="2">
    <source>
        <dbReference type="Pfam" id="PF10081"/>
    </source>
</evidence>
<dbReference type="InterPro" id="IPR029058">
    <property type="entry name" value="AB_hydrolase_fold"/>
</dbReference>
<evidence type="ECO:0000313" key="5">
    <source>
        <dbReference type="Proteomes" id="UP001143349"/>
    </source>
</evidence>
<dbReference type="PIRSF" id="PIRSF007542">
    <property type="entry name" value="UCP007542"/>
    <property type="match status" value="1"/>
</dbReference>